<dbReference type="AlphaFoldDB" id="A0A9W8IVL7"/>
<keyword evidence="2" id="KW-0067">ATP-binding</keyword>
<keyword evidence="8" id="KW-1185">Reference proteome</keyword>
<dbReference type="GO" id="GO:0007264">
    <property type="term" value="P:small GTPase-mediated signal transduction"/>
    <property type="evidence" value="ECO:0007669"/>
    <property type="project" value="InterPro"/>
</dbReference>
<dbReference type="Gene3D" id="1.10.510.10">
    <property type="entry name" value="Transferase(Phosphotransferase) domain 1"/>
    <property type="match status" value="1"/>
</dbReference>
<feature type="region of interest" description="Disordered" evidence="4">
    <location>
        <begin position="53"/>
        <end position="76"/>
    </location>
</feature>
<dbReference type="PROSITE" id="PS50212">
    <property type="entry name" value="RASGEF_NTER"/>
    <property type="match status" value="1"/>
</dbReference>
<reference evidence="7" key="1">
    <citation type="submission" date="2022-06" db="EMBL/GenBank/DDBJ databases">
        <title>Genome Sequence of Candolleomyces eurysporus.</title>
        <authorList>
            <person name="Buettner E."/>
        </authorList>
    </citation>
    <scope>NUCLEOTIDE SEQUENCE</scope>
    <source>
        <strain evidence="7">VTCC 930004</strain>
    </source>
</reference>
<dbReference type="CDD" id="cd06224">
    <property type="entry name" value="REM"/>
    <property type="match status" value="1"/>
</dbReference>
<dbReference type="PANTHER" id="PTHR44329:SF298">
    <property type="entry name" value="MIXED LINEAGE KINASE DOMAIN-LIKE PROTEIN"/>
    <property type="match status" value="1"/>
</dbReference>
<dbReference type="PROSITE" id="PS50011">
    <property type="entry name" value="PROTEIN_KINASE_DOM"/>
    <property type="match status" value="1"/>
</dbReference>
<keyword evidence="1" id="KW-0547">Nucleotide-binding</keyword>
<evidence type="ECO:0000259" key="5">
    <source>
        <dbReference type="PROSITE" id="PS50011"/>
    </source>
</evidence>
<dbReference type="InterPro" id="IPR023578">
    <property type="entry name" value="Ras_GEF_dom_sf"/>
</dbReference>
<dbReference type="GO" id="GO:0004674">
    <property type="term" value="F:protein serine/threonine kinase activity"/>
    <property type="evidence" value="ECO:0007669"/>
    <property type="project" value="TreeGrafter"/>
</dbReference>
<evidence type="ECO:0008006" key="9">
    <source>
        <dbReference type="Google" id="ProtNLM"/>
    </source>
</evidence>
<dbReference type="Gene3D" id="1.20.870.10">
    <property type="entry name" value="Son of sevenless (SoS) protein Chain: S domain 1"/>
    <property type="match status" value="1"/>
</dbReference>
<dbReference type="SUPFAM" id="SSF56112">
    <property type="entry name" value="Protein kinase-like (PK-like)"/>
    <property type="match status" value="1"/>
</dbReference>
<feature type="domain" description="N-terminal Ras-GEF" evidence="6">
    <location>
        <begin position="308"/>
        <end position="433"/>
    </location>
</feature>
<organism evidence="7 8">
    <name type="scientific">Candolleomyces eurysporus</name>
    <dbReference type="NCBI Taxonomy" id="2828524"/>
    <lineage>
        <taxon>Eukaryota</taxon>
        <taxon>Fungi</taxon>
        <taxon>Dikarya</taxon>
        <taxon>Basidiomycota</taxon>
        <taxon>Agaricomycotina</taxon>
        <taxon>Agaricomycetes</taxon>
        <taxon>Agaricomycetidae</taxon>
        <taxon>Agaricales</taxon>
        <taxon>Agaricineae</taxon>
        <taxon>Psathyrellaceae</taxon>
        <taxon>Candolleomyces</taxon>
    </lineage>
</organism>
<dbReference type="Pfam" id="PF07714">
    <property type="entry name" value="PK_Tyr_Ser-Thr"/>
    <property type="match status" value="1"/>
</dbReference>
<dbReference type="InterPro" id="IPR001245">
    <property type="entry name" value="Ser-Thr/Tyr_kinase_cat_dom"/>
</dbReference>
<dbReference type="InterPro" id="IPR036964">
    <property type="entry name" value="RASGEF_cat_dom_sf"/>
</dbReference>
<dbReference type="InterPro" id="IPR051681">
    <property type="entry name" value="Ser/Thr_Kinases-Pseudokinases"/>
</dbReference>
<evidence type="ECO:0000256" key="3">
    <source>
        <dbReference type="PROSITE-ProRule" id="PRU00135"/>
    </source>
</evidence>
<evidence type="ECO:0000256" key="4">
    <source>
        <dbReference type="SAM" id="MobiDB-lite"/>
    </source>
</evidence>
<dbReference type="InterPro" id="IPR000719">
    <property type="entry name" value="Prot_kinase_dom"/>
</dbReference>
<keyword evidence="3" id="KW-0344">Guanine-nucleotide releasing factor</keyword>
<name>A0A9W8IVL7_9AGAR</name>
<dbReference type="GO" id="GO:0005524">
    <property type="term" value="F:ATP binding"/>
    <property type="evidence" value="ECO:0007669"/>
    <property type="project" value="UniProtKB-KW"/>
</dbReference>
<dbReference type="InterPro" id="IPR011009">
    <property type="entry name" value="Kinase-like_dom_sf"/>
</dbReference>
<dbReference type="GO" id="GO:0005085">
    <property type="term" value="F:guanyl-nucleotide exchange factor activity"/>
    <property type="evidence" value="ECO:0007669"/>
    <property type="project" value="UniProtKB-KW"/>
</dbReference>
<evidence type="ECO:0000313" key="8">
    <source>
        <dbReference type="Proteomes" id="UP001140091"/>
    </source>
</evidence>
<comment type="caution">
    <text evidence="7">The sequence shown here is derived from an EMBL/GenBank/DDBJ whole genome shotgun (WGS) entry which is preliminary data.</text>
</comment>
<dbReference type="Gene3D" id="1.10.840.10">
    <property type="entry name" value="Ras guanine-nucleotide exchange factors catalytic domain"/>
    <property type="match status" value="1"/>
</dbReference>
<feature type="domain" description="Protein kinase" evidence="5">
    <location>
        <begin position="70"/>
        <end position="458"/>
    </location>
</feature>
<dbReference type="OrthoDB" id="4062651at2759"/>
<dbReference type="InterPro" id="IPR000651">
    <property type="entry name" value="Ras-like_Gua-exchang_fac_N"/>
</dbReference>
<dbReference type="Pfam" id="PF00618">
    <property type="entry name" value="RasGEF_N"/>
    <property type="match status" value="1"/>
</dbReference>
<dbReference type="Pfam" id="PF00617">
    <property type="entry name" value="RasGEF"/>
    <property type="match status" value="1"/>
</dbReference>
<sequence>MYNAPTYNINIQTPWPGHTDVWNAPKGKISIAQPEASPTAPYVRHIANWINDAHEGRGNDPQLHRRHTGDRTNTSLGEGAISRKARATQGLDSVPQSQKWIFSLADLRDRVRVTTERPVFVSSYNEIYLGTLLGNEQVGLRLPITLSDDDDVDNRFRHEVARWGTFDHPNLLPIYGIANIGNRLCAVSPWMANGTAIEFVKRRPDVDVLKILSEITEGLAYLHSKEITHGNLRGANVVISSDGIARLSDFKLSRRGENTSCPTNGATARATSANAWEQDSYNLQWDEEDDRLRTTLESERSRSVHVNASGAVTCGTLEGLVDRLVDNFHLHKDEELRDVIITASLEFTTPEGLCAMLGARFDEAEQDKYQNPERMAETQINVLEIMRYWLTQPQLPVSPELLWEMQEFCLKAREMKTAPTMVEKVQNLLHKIEMRPKQDAGSRTSLSPSGRTLTSKEITPQGLALALTLLEGDKFRQISPSDYLAHLCGRPEYTNVEAASSVNEKIVLWVKQSLLHYEALYPRVALMKFFINTAKAHEKTIEVNGQSLINVERYTKFMIQLKELVRLPPPDLERYRHQGQLAYLESKLADVRVGRDAEDALLEKAQGLKTIENTLVSKRILQKIRLGFSVDEQMKKRYVTG</sequence>
<dbReference type="Proteomes" id="UP001140091">
    <property type="component" value="Unassembled WGS sequence"/>
</dbReference>
<gene>
    <name evidence="7" type="ORF">H1R20_g15555</name>
</gene>
<evidence type="ECO:0000256" key="2">
    <source>
        <dbReference type="ARBA" id="ARBA00022840"/>
    </source>
</evidence>
<dbReference type="SUPFAM" id="SSF48366">
    <property type="entry name" value="Ras GEF"/>
    <property type="match status" value="1"/>
</dbReference>
<protein>
    <recommendedName>
        <fullName evidence="9">Protein kinase domain-containing protein</fullName>
    </recommendedName>
</protein>
<evidence type="ECO:0000259" key="6">
    <source>
        <dbReference type="PROSITE" id="PS50212"/>
    </source>
</evidence>
<accession>A0A9W8IVL7</accession>
<evidence type="ECO:0000256" key="1">
    <source>
        <dbReference type="ARBA" id="ARBA00022741"/>
    </source>
</evidence>
<proteinExistence type="predicted"/>
<dbReference type="InterPro" id="IPR001895">
    <property type="entry name" value="RASGEF_cat_dom"/>
</dbReference>
<feature type="non-terminal residue" evidence="7">
    <location>
        <position position="641"/>
    </location>
</feature>
<dbReference type="EMBL" id="JANBPK010001583">
    <property type="protein sequence ID" value="KAJ2921539.1"/>
    <property type="molecule type" value="Genomic_DNA"/>
</dbReference>
<dbReference type="PANTHER" id="PTHR44329">
    <property type="entry name" value="SERINE/THREONINE-PROTEIN KINASE TNNI3K-RELATED"/>
    <property type="match status" value="1"/>
</dbReference>
<evidence type="ECO:0000313" key="7">
    <source>
        <dbReference type="EMBL" id="KAJ2921539.1"/>
    </source>
</evidence>